<name>A0A368GAS8_ANCCA</name>
<protein>
    <submittedName>
        <fullName evidence="1">Uncharacterized protein</fullName>
    </submittedName>
</protein>
<evidence type="ECO:0000313" key="2">
    <source>
        <dbReference type="Proteomes" id="UP000252519"/>
    </source>
</evidence>
<evidence type="ECO:0000313" key="1">
    <source>
        <dbReference type="EMBL" id="RCN39857.1"/>
    </source>
</evidence>
<gene>
    <name evidence="1" type="ORF">ANCCAN_14198</name>
</gene>
<dbReference type="AlphaFoldDB" id="A0A368GAS8"/>
<proteinExistence type="predicted"/>
<reference evidence="1 2" key="1">
    <citation type="submission" date="2014-10" db="EMBL/GenBank/DDBJ databases">
        <title>Draft genome of the hookworm Ancylostoma caninum.</title>
        <authorList>
            <person name="Mitreva M."/>
        </authorList>
    </citation>
    <scope>NUCLEOTIDE SEQUENCE [LARGE SCALE GENOMIC DNA]</scope>
    <source>
        <strain evidence="1 2">Baltimore</strain>
    </source>
</reference>
<organism evidence="1 2">
    <name type="scientific">Ancylostoma caninum</name>
    <name type="common">Dog hookworm</name>
    <dbReference type="NCBI Taxonomy" id="29170"/>
    <lineage>
        <taxon>Eukaryota</taxon>
        <taxon>Metazoa</taxon>
        <taxon>Ecdysozoa</taxon>
        <taxon>Nematoda</taxon>
        <taxon>Chromadorea</taxon>
        <taxon>Rhabditida</taxon>
        <taxon>Rhabditina</taxon>
        <taxon>Rhabditomorpha</taxon>
        <taxon>Strongyloidea</taxon>
        <taxon>Ancylostomatidae</taxon>
        <taxon>Ancylostomatinae</taxon>
        <taxon>Ancylostoma</taxon>
    </lineage>
</organism>
<comment type="caution">
    <text evidence="1">The sequence shown here is derived from an EMBL/GenBank/DDBJ whole genome shotgun (WGS) entry which is preliminary data.</text>
</comment>
<dbReference type="EMBL" id="JOJR01000316">
    <property type="protein sequence ID" value="RCN39857.1"/>
    <property type="molecule type" value="Genomic_DNA"/>
</dbReference>
<dbReference type="STRING" id="29170.A0A368GAS8"/>
<dbReference type="OrthoDB" id="5857232at2759"/>
<sequence>MIPFDFCQKSSGSPVEQKYSFPPNNTPISKVYVFGRPVYVREPFVVPQRDNYRRIHDNNVQRDERSYRAGAEAVGDAVEQALAQESLFLTESDPSRYQLPERPYPSTNPYSVLPPLLEQKQGYPLPQCYTNDSGKCFAPFL</sequence>
<keyword evidence="2" id="KW-1185">Reference proteome</keyword>
<dbReference type="Proteomes" id="UP000252519">
    <property type="component" value="Unassembled WGS sequence"/>
</dbReference>
<accession>A0A368GAS8</accession>